<gene>
    <name evidence="15" type="ORF">V5799_022100</name>
</gene>
<evidence type="ECO:0000256" key="8">
    <source>
        <dbReference type="ARBA" id="ARBA00023065"/>
    </source>
</evidence>
<keyword evidence="10" id="KW-0325">Glycoprotein</keyword>
<evidence type="ECO:0000313" key="16">
    <source>
        <dbReference type="Proteomes" id="UP001321473"/>
    </source>
</evidence>
<reference evidence="15 16" key="1">
    <citation type="journal article" date="2023" name="Arcadia Sci">
        <title>De novo assembly of a long-read Amblyomma americanum tick genome.</title>
        <authorList>
            <person name="Chou S."/>
            <person name="Poskanzer K.E."/>
            <person name="Rollins M."/>
            <person name="Thuy-Boun P.S."/>
        </authorList>
    </citation>
    <scope>NUCLEOTIDE SEQUENCE [LARGE SCALE GENOMIC DNA]</scope>
    <source>
        <strain evidence="15">F_SG_1</strain>
        <tissue evidence="15">Salivary glands</tissue>
    </source>
</reference>
<feature type="transmembrane region" description="Helical" evidence="14">
    <location>
        <begin position="441"/>
        <end position="460"/>
    </location>
</feature>
<keyword evidence="9 14" id="KW-0472">Membrane</keyword>
<dbReference type="PROSITE" id="PS50283">
    <property type="entry name" value="NA_SOLUT_SYMP_3"/>
    <property type="match status" value="1"/>
</dbReference>
<evidence type="ECO:0000256" key="5">
    <source>
        <dbReference type="ARBA" id="ARBA00022692"/>
    </source>
</evidence>
<keyword evidence="6 14" id="KW-1133">Transmembrane helix</keyword>
<proteinExistence type="inferred from homology"/>
<dbReference type="InterPro" id="IPR018212">
    <property type="entry name" value="Na/solute_symporter_CS"/>
</dbReference>
<dbReference type="Pfam" id="PF00474">
    <property type="entry name" value="SSF"/>
    <property type="match status" value="1"/>
</dbReference>
<evidence type="ECO:0000256" key="12">
    <source>
        <dbReference type="ARBA" id="ARBA00036099"/>
    </source>
</evidence>
<evidence type="ECO:0000256" key="14">
    <source>
        <dbReference type="SAM" id="Phobius"/>
    </source>
</evidence>
<feature type="transmembrane region" description="Helical" evidence="14">
    <location>
        <begin position="382"/>
        <end position="404"/>
    </location>
</feature>
<evidence type="ECO:0000256" key="11">
    <source>
        <dbReference type="ARBA" id="ARBA00023201"/>
    </source>
</evidence>
<dbReference type="GO" id="GO:0015293">
    <property type="term" value="F:symporter activity"/>
    <property type="evidence" value="ECO:0007669"/>
    <property type="project" value="TreeGrafter"/>
</dbReference>
<dbReference type="GO" id="GO:0005886">
    <property type="term" value="C:plasma membrane"/>
    <property type="evidence" value="ECO:0007669"/>
    <property type="project" value="UniProtKB-SubCell"/>
</dbReference>
<feature type="transmembrane region" description="Helical" evidence="14">
    <location>
        <begin position="411"/>
        <end position="435"/>
    </location>
</feature>
<comment type="caution">
    <text evidence="15">The sequence shown here is derived from an EMBL/GenBank/DDBJ whole genome shotgun (WGS) entry which is preliminary data.</text>
</comment>
<evidence type="ECO:0000256" key="6">
    <source>
        <dbReference type="ARBA" id="ARBA00022989"/>
    </source>
</evidence>
<evidence type="ECO:0000256" key="3">
    <source>
        <dbReference type="ARBA" id="ARBA00022448"/>
    </source>
</evidence>
<comment type="similarity">
    <text evidence="2 13">Belongs to the sodium:solute symporter (SSF) (TC 2.A.21) family.</text>
</comment>
<keyword evidence="16" id="KW-1185">Reference proteome</keyword>
<evidence type="ECO:0008006" key="17">
    <source>
        <dbReference type="Google" id="ProtNLM"/>
    </source>
</evidence>
<sequence>MSHSPTVGVYDYGIFFSLTALSLGIGLYLSFRKRGRYRNRDETFLGSRKIHGVALALSMVASSVTAVGTIGFVAYYYLHGFHTLWCIPAFLPGGILVYYFILPVLYELKLTSIFEYLRMRYGNGVGIASSLIYFVLSQTIGATGLYSAAVAMSTIFGMSLAISIILLGVAGTTYTALGGLKSVVWADCVQALIMVSSPFAIIGKVIYDSVRSAVPPRPLDDLNFSAYILRTELDLTTDETVWAGSIGAFPVQLMRLGLDQVITQRFLAARSLRQARLAGFGGISLLVFCYLLHGLAAFSMIYWFRDCDPVLSGSITRYDQIVPYYIDKNASSAHGFRGLFLAGLVSASISTVSSIVNSHAAILYVDIVSPYIPISEEKSGHVMVALATSSGIVMVLLGLLVPYIGSAARFFIALNSGAAGPFAGIIILAFFFPWANAKGTAVAALGVFILQIWQTTGRFLSRTGPARMAYGLDRCPANITLMSVELPGNREKYQGLLLYRISPYWCSLFSGCLTVLLGLAFSVASGSPKGNVEAALRLSSPSVFKFWRRIGFLRHIAKPIERVAPDPLATEEIEALRTHESDNCAIMEAASWTGLKLISSSILKTGIS</sequence>
<keyword evidence="4" id="KW-1003">Cell membrane</keyword>
<dbReference type="GO" id="GO:0006814">
    <property type="term" value="P:sodium ion transport"/>
    <property type="evidence" value="ECO:0007669"/>
    <property type="project" value="UniProtKB-KW"/>
</dbReference>
<accession>A0AAQ4FN29</accession>
<dbReference type="InterPro" id="IPR001734">
    <property type="entry name" value="Na/solute_symporter"/>
</dbReference>
<dbReference type="GO" id="GO:0098660">
    <property type="term" value="P:inorganic ion transmembrane transport"/>
    <property type="evidence" value="ECO:0007669"/>
    <property type="project" value="UniProtKB-ARBA"/>
</dbReference>
<dbReference type="GO" id="GO:0015075">
    <property type="term" value="F:monoatomic ion transmembrane transporter activity"/>
    <property type="evidence" value="ECO:0007669"/>
    <property type="project" value="UniProtKB-ARBA"/>
</dbReference>
<dbReference type="PROSITE" id="PS00456">
    <property type="entry name" value="NA_SOLUT_SYMP_1"/>
    <property type="match status" value="1"/>
</dbReference>
<comment type="catalytic activity">
    <reaction evidence="12">
        <text>iodide(out) + 2 Na(+)(out) = iodide(in) + 2 Na(+)(in)</text>
        <dbReference type="Rhea" id="RHEA:71207"/>
        <dbReference type="ChEBI" id="CHEBI:16382"/>
        <dbReference type="ChEBI" id="CHEBI:29101"/>
    </reaction>
</comment>
<keyword evidence="5 14" id="KW-0812">Transmembrane</keyword>
<feature type="transmembrane region" description="Helical" evidence="14">
    <location>
        <begin position="277"/>
        <end position="304"/>
    </location>
</feature>
<evidence type="ECO:0000256" key="13">
    <source>
        <dbReference type="RuleBase" id="RU362091"/>
    </source>
</evidence>
<dbReference type="AlphaFoldDB" id="A0AAQ4FN29"/>
<protein>
    <recommendedName>
        <fullName evidence="17">Sodium-dependent multivitamin transporter</fullName>
    </recommendedName>
</protein>
<dbReference type="PANTHER" id="PTHR42985:SF40">
    <property type="entry name" value="LD47995P-RELATED"/>
    <property type="match status" value="1"/>
</dbReference>
<evidence type="ECO:0000256" key="10">
    <source>
        <dbReference type="ARBA" id="ARBA00023180"/>
    </source>
</evidence>
<evidence type="ECO:0000256" key="1">
    <source>
        <dbReference type="ARBA" id="ARBA00004651"/>
    </source>
</evidence>
<feature type="transmembrane region" description="Helical" evidence="14">
    <location>
        <begin position="12"/>
        <end position="31"/>
    </location>
</feature>
<evidence type="ECO:0000313" key="15">
    <source>
        <dbReference type="EMBL" id="KAK8788125.1"/>
    </source>
</evidence>
<feature type="transmembrane region" description="Helical" evidence="14">
    <location>
        <begin position="504"/>
        <end position="524"/>
    </location>
</feature>
<keyword evidence="11" id="KW-0739">Sodium transport</keyword>
<comment type="subcellular location">
    <subcellularLocation>
        <location evidence="1">Cell membrane</location>
        <topology evidence="1">Multi-pass membrane protein</topology>
    </subcellularLocation>
</comment>
<dbReference type="Gene3D" id="1.20.1730.10">
    <property type="entry name" value="Sodium/glucose cotransporter"/>
    <property type="match status" value="1"/>
</dbReference>
<feature type="transmembrane region" description="Helical" evidence="14">
    <location>
        <begin position="82"/>
        <end position="106"/>
    </location>
</feature>
<keyword evidence="7" id="KW-0915">Sodium</keyword>
<dbReference type="InterPro" id="IPR051163">
    <property type="entry name" value="Sodium:Solute_Symporter_SSF"/>
</dbReference>
<evidence type="ECO:0000256" key="2">
    <source>
        <dbReference type="ARBA" id="ARBA00006434"/>
    </source>
</evidence>
<organism evidence="15 16">
    <name type="scientific">Amblyomma americanum</name>
    <name type="common">Lone star tick</name>
    <dbReference type="NCBI Taxonomy" id="6943"/>
    <lineage>
        <taxon>Eukaryota</taxon>
        <taxon>Metazoa</taxon>
        <taxon>Ecdysozoa</taxon>
        <taxon>Arthropoda</taxon>
        <taxon>Chelicerata</taxon>
        <taxon>Arachnida</taxon>
        <taxon>Acari</taxon>
        <taxon>Parasitiformes</taxon>
        <taxon>Ixodida</taxon>
        <taxon>Ixodoidea</taxon>
        <taxon>Ixodidae</taxon>
        <taxon>Amblyomminae</taxon>
        <taxon>Amblyomma</taxon>
    </lineage>
</organism>
<keyword evidence="3" id="KW-0813">Transport</keyword>
<dbReference type="EMBL" id="JARKHS020001130">
    <property type="protein sequence ID" value="KAK8788125.1"/>
    <property type="molecule type" value="Genomic_DNA"/>
</dbReference>
<dbReference type="Proteomes" id="UP001321473">
    <property type="component" value="Unassembled WGS sequence"/>
</dbReference>
<dbReference type="PANTHER" id="PTHR42985">
    <property type="entry name" value="SODIUM-COUPLED MONOCARBOXYLATE TRANSPORTER"/>
    <property type="match status" value="1"/>
</dbReference>
<name>A0AAQ4FN29_AMBAM</name>
<evidence type="ECO:0000256" key="7">
    <source>
        <dbReference type="ARBA" id="ARBA00023053"/>
    </source>
</evidence>
<dbReference type="InterPro" id="IPR038377">
    <property type="entry name" value="Na/Glc_symporter_sf"/>
</dbReference>
<evidence type="ECO:0000256" key="4">
    <source>
        <dbReference type="ARBA" id="ARBA00022475"/>
    </source>
</evidence>
<feature type="transmembrane region" description="Helical" evidence="14">
    <location>
        <begin position="155"/>
        <end position="177"/>
    </location>
</feature>
<dbReference type="NCBIfam" id="TIGR00813">
    <property type="entry name" value="sss"/>
    <property type="match status" value="1"/>
</dbReference>
<feature type="transmembrane region" description="Helical" evidence="14">
    <location>
        <begin position="52"/>
        <end position="76"/>
    </location>
</feature>
<feature type="transmembrane region" description="Helical" evidence="14">
    <location>
        <begin position="127"/>
        <end position="149"/>
    </location>
</feature>
<evidence type="ECO:0000256" key="9">
    <source>
        <dbReference type="ARBA" id="ARBA00023136"/>
    </source>
</evidence>
<keyword evidence="8" id="KW-0406">Ion transport</keyword>